<dbReference type="PANTHER" id="PTHR48475">
    <property type="entry name" value="RIBONUCLEASE H"/>
    <property type="match status" value="1"/>
</dbReference>
<name>A0A9D5GV02_PEA</name>
<keyword evidence="2" id="KW-1185">Reference proteome</keyword>
<dbReference type="Gramene" id="Psat01G0166300-T1">
    <property type="protein sequence ID" value="KAI5442710.1"/>
    <property type="gene ID" value="KIW84_011663"/>
</dbReference>
<evidence type="ECO:0008006" key="3">
    <source>
        <dbReference type="Google" id="ProtNLM"/>
    </source>
</evidence>
<proteinExistence type="predicted"/>
<dbReference type="EMBL" id="JAMSHJ010000001">
    <property type="protein sequence ID" value="KAI5442710.1"/>
    <property type="molecule type" value="Genomic_DNA"/>
</dbReference>
<dbReference type="Proteomes" id="UP001058974">
    <property type="component" value="Chromosome 1"/>
</dbReference>
<sequence>MLTRSLFGETWYLYLAIIEQAVNFVLIRNPNSNQSHVYFISEALTETKAQYQNIEKASLALVTESHNLRRNLTKWAIELSKFEVSFKARKILKAYLFIDFLAKITFIPPKQDCSRVMLMNG</sequence>
<accession>A0A9D5GV02</accession>
<protein>
    <recommendedName>
        <fullName evidence="3">Reverse transcriptase RNase H-like domain-containing protein</fullName>
    </recommendedName>
</protein>
<dbReference type="AlphaFoldDB" id="A0A9D5GV02"/>
<dbReference type="PANTHER" id="PTHR48475:SF2">
    <property type="entry name" value="RIBONUCLEASE H"/>
    <property type="match status" value="1"/>
</dbReference>
<organism evidence="1 2">
    <name type="scientific">Pisum sativum</name>
    <name type="common">Garden pea</name>
    <name type="synonym">Lathyrus oleraceus</name>
    <dbReference type="NCBI Taxonomy" id="3888"/>
    <lineage>
        <taxon>Eukaryota</taxon>
        <taxon>Viridiplantae</taxon>
        <taxon>Streptophyta</taxon>
        <taxon>Embryophyta</taxon>
        <taxon>Tracheophyta</taxon>
        <taxon>Spermatophyta</taxon>
        <taxon>Magnoliopsida</taxon>
        <taxon>eudicotyledons</taxon>
        <taxon>Gunneridae</taxon>
        <taxon>Pentapetalae</taxon>
        <taxon>rosids</taxon>
        <taxon>fabids</taxon>
        <taxon>Fabales</taxon>
        <taxon>Fabaceae</taxon>
        <taxon>Papilionoideae</taxon>
        <taxon>50 kb inversion clade</taxon>
        <taxon>NPAAA clade</taxon>
        <taxon>Hologalegina</taxon>
        <taxon>IRL clade</taxon>
        <taxon>Fabeae</taxon>
        <taxon>Lathyrus</taxon>
    </lineage>
</organism>
<comment type="caution">
    <text evidence="1">The sequence shown here is derived from an EMBL/GenBank/DDBJ whole genome shotgun (WGS) entry which is preliminary data.</text>
</comment>
<gene>
    <name evidence="1" type="ORF">KIW84_011663</name>
</gene>
<evidence type="ECO:0000313" key="2">
    <source>
        <dbReference type="Proteomes" id="UP001058974"/>
    </source>
</evidence>
<reference evidence="1 2" key="1">
    <citation type="journal article" date="2022" name="Nat. Genet.">
        <title>Improved pea reference genome and pan-genome highlight genomic features and evolutionary characteristics.</title>
        <authorList>
            <person name="Yang T."/>
            <person name="Liu R."/>
            <person name="Luo Y."/>
            <person name="Hu S."/>
            <person name="Wang D."/>
            <person name="Wang C."/>
            <person name="Pandey M.K."/>
            <person name="Ge S."/>
            <person name="Xu Q."/>
            <person name="Li N."/>
            <person name="Li G."/>
            <person name="Huang Y."/>
            <person name="Saxena R.K."/>
            <person name="Ji Y."/>
            <person name="Li M."/>
            <person name="Yan X."/>
            <person name="He Y."/>
            <person name="Liu Y."/>
            <person name="Wang X."/>
            <person name="Xiang C."/>
            <person name="Varshney R.K."/>
            <person name="Ding H."/>
            <person name="Gao S."/>
            <person name="Zong X."/>
        </authorList>
    </citation>
    <scope>NUCLEOTIDE SEQUENCE [LARGE SCALE GENOMIC DNA]</scope>
    <source>
        <strain evidence="1 2">cv. Zhongwan 6</strain>
    </source>
</reference>
<evidence type="ECO:0000313" key="1">
    <source>
        <dbReference type="EMBL" id="KAI5442710.1"/>
    </source>
</evidence>